<evidence type="ECO:0000256" key="2">
    <source>
        <dbReference type="ARBA" id="ARBA00023015"/>
    </source>
</evidence>
<protein>
    <submittedName>
        <fullName evidence="6">Uncharacterized protein</fullName>
    </submittedName>
</protein>
<dbReference type="AlphaFoldDB" id="A0A840QHK9"/>
<dbReference type="Gene3D" id="1.10.10.10">
    <property type="entry name" value="Winged helix-like DNA-binding domain superfamily/Winged helix DNA-binding domain"/>
    <property type="match status" value="1"/>
</dbReference>
<evidence type="ECO:0000313" key="7">
    <source>
        <dbReference type="Proteomes" id="UP000584374"/>
    </source>
</evidence>
<dbReference type="RefSeq" id="WP_184732649.1">
    <property type="nucleotide sequence ID" value="NZ_JACHIW010000002.1"/>
</dbReference>
<dbReference type="GO" id="GO:0003700">
    <property type="term" value="F:DNA-binding transcription factor activity"/>
    <property type="evidence" value="ECO:0007669"/>
    <property type="project" value="TreeGrafter"/>
</dbReference>
<comment type="similarity">
    <text evidence="1">Belongs to the LysR transcriptional regulatory family.</text>
</comment>
<feature type="region of interest" description="Disordered" evidence="5">
    <location>
        <begin position="188"/>
        <end position="212"/>
    </location>
</feature>
<dbReference type="Proteomes" id="UP000584374">
    <property type="component" value="Unassembled WGS sequence"/>
</dbReference>
<dbReference type="GO" id="GO:0003677">
    <property type="term" value="F:DNA binding"/>
    <property type="evidence" value="ECO:0007669"/>
    <property type="project" value="UniProtKB-KW"/>
</dbReference>
<keyword evidence="7" id="KW-1185">Reference proteome</keyword>
<evidence type="ECO:0000256" key="3">
    <source>
        <dbReference type="ARBA" id="ARBA00023125"/>
    </source>
</evidence>
<dbReference type="InterPro" id="IPR036388">
    <property type="entry name" value="WH-like_DNA-bd_sf"/>
</dbReference>
<dbReference type="InterPro" id="IPR036390">
    <property type="entry name" value="WH_DNA-bd_sf"/>
</dbReference>
<accession>A0A840QHK9</accession>
<sequence>MQRTRFGEFGCPAEPFHFEVVLDASKLVQVIGHIRPGQVRCERRDPADGVVQHVPQVGADAAIEKAAIAKNRAQQRVLLLAVVLGGPRGVRAALGRLAQIFGVAQLHPHPVGAHIGESGHLEHQVGFALFERNRRKVALTKAGRTLLAETRRAIAQPDRVRLTAERIRSGEAGHVRIAFVGSRVVRSATRGSPPVTRTSTAGAAFGPRDGIQ</sequence>
<dbReference type="PANTHER" id="PTHR30346">
    <property type="entry name" value="TRANSCRIPTIONAL DUAL REGULATOR HCAR-RELATED"/>
    <property type="match status" value="1"/>
</dbReference>
<evidence type="ECO:0000256" key="5">
    <source>
        <dbReference type="SAM" id="MobiDB-lite"/>
    </source>
</evidence>
<dbReference type="PANTHER" id="PTHR30346:SF0">
    <property type="entry name" value="HCA OPERON TRANSCRIPTIONAL ACTIVATOR HCAR"/>
    <property type="match status" value="1"/>
</dbReference>
<keyword evidence="4" id="KW-0804">Transcription</keyword>
<evidence type="ECO:0000313" key="6">
    <source>
        <dbReference type="EMBL" id="MBB5159667.1"/>
    </source>
</evidence>
<organism evidence="6 7">
    <name type="scientific">Saccharopolyspora phatthalungensis</name>
    <dbReference type="NCBI Taxonomy" id="664693"/>
    <lineage>
        <taxon>Bacteria</taxon>
        <taxon>Bacillati</taxon>
        <taxon>Actinomycetota</taxon>
        <taxon>Actinomycetes</taxon>
        <taxon>Pseudonocardiales</taxon>
        <taxon>Pseudonocardiaceae</taxon>
        <taxon>Saccharopolyspora</taxon>
    </lineage>
</organism>
<dbReference type="SUPFAM" id="SSF46785">
    <property type="entry name" value="Winged helix' DNA-binding domain"/>
    <property type="match status" value="1"/>
</dbReference>
<name>A0A840QHK9_9PSEU</name>
<dbReference type="EMBL" id="JACHIW010000002">
    <property type="protein sequence ID" value="MBB5159667.1"/>
    <property type="molecule type" value="Genomic_DNA"/>
</dbReference>
<dbReference type="GO" id="GO:0032993">
    <property type="term" value="C:protein-DNA complex"/>
    <property type="evidence" value="ECO:0007669"/>
    <property type="project" value="TreeGrafter"/>
</dbReference>
<gene>
    <name evidence="6" type="ORF">BJ970_007266</name>
</gene>
<reference evidence="6 7" key="1">
    <citation type="submission" date="2020-08" db="EMBL/GenBank/DDBJ databases">
        <title>Sequencing the genomes of 1000 actinobacteria strains.</title>
        <authorList>
            <person name="Klenk H.-P."/>
        </authorList>
    </citation>
    <scope>NUCLEOTIDE SEQUENCE [LARGE SCALE GENOMIC DNA]</scope>
    <source>
        <strain evidence="6 7">DSM 45584</strain>
    </source>
</reference>
<keyword evidence="3" id="KW-0238">DNA-binding</keyword>
<evidence type="ECO:0000256" key="1">
    <source>
        <dbReference type="ARBA" id="ARBA00009437"/>
    </source>
</evidence>
<keyword evidence="2" id="KW-0805">Transcription regulation</keyword>
<proteinExistence type="inferred from homology"/>
<evidence type="ECO:0000256" key="4">
    <source>
        <dbReference type="ARBA" id="ARBA00023163"/>
    </source>
</evidence>
<comment type="caution">
    <text evidence="6">The sequence shown here is derived from an EMBL/GenBank/DDBJ whole genome shotgun (WGS) entry which is preliminary data.</text>
</comment>